<proteinExistence type="predicted"/>
<keyword evidence="5" id="KW-1185">Reference proteome</keyword>
<evidence type="ECO:0000313" key="4">
    <source>
        <dbReference type="EMBL" id="MBB5036963.1"/>
    </source>
</evidence>
<keyword evidence="1" id="KW-0175">Coiled coil</keyword>
<evidence type="ECO:0000256" key="2">
    <source>
        <dbReference type="SAM" id="MobiDB-lite"/>
    </source>
</evidence>
<organism evidence="4 5">
    <name type="scientific">Prosthecobacter dejongeii</name>
    <dbReference type="NCBI Taxonomy" id="48465"/>
    <lineage>
        <taxon>Bacteria</taxon>
        <taxon>Pseudomonadati</taxon>
        <taxon>Verrucomicrobiota</taxon>
        <taxon>Verrucomicrobiia</taxon>
        <taxon>Verrucomicrobiales</taxon>
        <taxon>Verrucomicrobiaceae</taxon>
        <taxon>Prosthecobacter</taxon>
    </lineage>
</organism>
<evidence type="ECO:0000256" key="3">
    <source>
        <dbReference type="SAM" id="Phobius"/>
    </source>
</evidence>
<dbReference type="AlphaFoldDB" id="A0A7W8DP14"/>
<feature type="region of interest" description="Disordered" evidence="2">
    <location>
        <begin position="143"/>
        <end position="173"/>
    </location>
</feature>
<keyword evidence="3" id="KW-0812">Transmembrane</keyword>
<keyword evidence="3" id="KW-1133">Transmembrane helix</keyword>
<evidence type="ECO:0000313" key="5">
    <source>
        <dbReference type="Proteomes" id="UP000534294"/>
    </source>
</evidence>
<dbReference type="EMBL" id="JACHIF010000002">
    <property type="protein sequence ID" value="MBB5036963.1"/>
    <property type="molecule type" value="Genomic_DNA"/>
</dbReference>
<name>A0A7W8DP14_9BACT</name>
<dbReference type="RefSeq" id="WP_184206385.1">
    <property type="nucleotide sequence ID" value="NZ_JACHIF010000002.1"/>
</dbReference>
<gene>
    <name evidence="4" type="ORF">HNQ64_001205</name>
</gene>
<keyword evidence="3" id="KW-0472">Membrane</keyword>
<dbReference type="Proteomes" id="UP000534294">
    <property type="component" value="Unassembled WGS sequence"/>
</dbReference>
<sequence>MLEIFESPLNTFGMGFALGAIFLVMAYFSHWKTKGEFKRYKSHLSDKLELDAKQLQDTNKERARLAQENEHLRIQVNRLNERPDNKLQRELEVLARAEKHMLINAPGFAPAWEMAKSQALSQMETEEKGMSFPQKIFRKLIGPGSNGNAALPENGSSHSKSGTTETATTTTAV</sequence>
<feature type="compositionally biased region" description="Low complexity" evidence="2">
    <location>
        <begin position="163"/>
        <end position="173"/>
    </location>
</feature>
<accession>A0A7W8DP14</accession>
<evidence type="ECO:0000256" key="1">
    <source>
        <dbReference type="SAM" id="Coils"/>
    </source>
</evidence>
<feature type="transmembrane region" description="Helical" evidence="3">
    <location>
        <begin position="12"/>
        <end position="31"/>
    </location>
</feature>
<comment type="caution">
    <text evidence="4">The sequence shown here is derived from an EMBL/GenBank/DDBJ whole genome shotgun (WGS) entry which is preliminary data.</text>
</comment>
<feature type="coiled-coil region" evidence="1">
    <location>
        <begin position="48"/>
        <end position="82"/>
    </location>
</feature>
<protein>
    <submittedName>
        <fullName evidence="4">Uncharacterized protein</fullName>
    </submittedName>
</protein>
<reference evidence="4 5" key="1">
    <citation type="submission" date="2020-08" db="EMBL/GenBank/DDBJ databases">
        <title>Genomic Encyclopedia of Type Strains, Phase IV (KMG-IV): sequencing the most valuable type-strain genomes for metagenomic binning, comparative biology and taxonomic classification.</title>
        <authorList>
            <person name="Goeker M."/>
        </authorList>
    </citation>
    <scope>NUCLEOTIDE SEQUENCE [LARGE SCALE GENOMIC DNA]</scope>
    <source>
        <strain evidence="4 5">DSM 12251</strain>
    </source>
</reference>